<dbReference type="EMBL" id="MN738949">
    <property type="protein sequence ID" value="QHT32806.1"/>
    <property type="molecule type" value="Genomic_DNA"/>
</dbReference>
<proteinExistence type="predicted"/>
<sequence length="44" mass="5303">MCKKKNELKIKQQQNQNKHEVAKRVDVFRLYSVALAKEYKKIII</sequence>
<accession>A0A6C0EUF2</accession>
<name>A0A6C0EUF2_9ZZZZ</name>
<reference evidence="1" key="1">
    <citation type="journal article" date="2020" name="Nature">
        <title>Giant virus diversity and host interactions through global metagenomics.</title>
        <authorList>
            <person name="Schulz F."/>
            <person name="Roux S."/>
            <person name="Paez-Espino D."/>
            <person name="Jungbluth S."/>
            <person name="Walsh D.A."/>
            <person name="Denef V.J."/>
            <person name="McMahon K.D."/>
            <person name="Konstantinidis K.T."/>
            <person name="Eloe-Fadrosh E.A."/>
            <person name="Kyrpides N.C."/>
            <person name="Woyke T."/>
        </authorList>
    </citation>
    <scope>NUCLEOTIDE SEQUENCE</scope>
    <source>
        <strain evidence="1">GVMAG-M-3300009161-30</strain>
    </source>
</reference>
<evidence type="ECO:0000313" key="1">
    <source>
        <dbReference type="EMBL" id="QHT32806.1"/>
    </source>
</evidence>
<protein>
    <submittedName>
        <fullName evidence="1">Uncharacterized protein</fullName>
    </submittedName>
</protein>
<dbReference type="AlphaFoldDB" id="A0A6C0EUF2"/>
<organism evidence="1">
    <name type="scientific">viral metagenome</name>
    <dbReference type="NCBI Taxonomy" id="1070528"/>
    <lineage>
        <taxon>unclassified sequences</taxon>
        <taxon>metagenomes</taxon>
        <taxon>organismal metagenomes</taxon>
    </lineage>
</organism>